<organism evidence="1">
    <name type="scientific">Klebsiella pneumoniae</name>
    <dbReference type="NCBI Taxonomy" id="573"/>
    <lineage>
        <taxon>Bacteria</taxon>
        <taxon>Pseudomonadati</taxon>
        <taxon>Pseudomonadota</taxon>
        <taxon>Gammaproteobacteria</taxon>
        <taxon>Enterobacterales</taxon>
        <taxon>Enterobacteriaceae</taxon>
        <taxon>Klebsiella/Raoultella group</taxon>
        <taxon>Klebsiella</taxon>
        <taxon>Klebsiella pneumoniae complex</taxon>
    </lineage>
</organism>
<accession>A0A0C4Y291</accession>
<reference evidence="1" key="2">
    <citation type="journal article" date="2017" name="Antimicrob. Agents Chemother.">
        <title>Genetic Environment of the blaKPC-2 Gene in a Klebsiella pneumoniae Isolate That May Have Been Imported to Russia from Southeast Asia.</title>
        <authorList>
            <person name="Ageevets V."/>
            <person name="Sopova J."/>
            <person name="Lazareva I."/>
            <person name="Malakhova M."/>
            <person name="Ilina E."/>
            <person name="Kostryukova E."/>
            <person name="Babenko V."/>
            <person name="Carattoli A."/>
            <person name="Lobzin Y."/>
            <person name="Uskov A."/>
            <person name="Sidorenko S."/>
        </authorList>
    </citation>
    <scope>NUCLEOTIDE SEQUENCE</scope>
    <source>
        <strain evidence="1">565</strain>
        <plasmid evidence="1">PKPCAPSS</plasmid>
    </source>
</reference>
<proteinExistence type="predicted"/>
<dbReference type="RefSeq" id="WP_223178546.1">
    <property type="nucleotide sequence ID" value="NZ_JBIXAP010000004.1"/>
</dbReference>
<dbReference type="InterPro" id="IPR004322">
    <property type="entry name" value="Plasmid_replicase_bac"/>
</dbReference>
<dbReference type="EMBL" id="KP008371">
    <property type="protein sequence ID" value="AJF79776.1"/>
    <property type="molecule type" value="Genomic_DNA"/>
</dbReference>
<reference evidence="1" key="1">
    <citation type="submission" date="2014-10" db="EMBL/GenBank/DDBJ databases">
        <authorList>
            <person name="Ageevets V.A."/>
            <person name="Sopova I.V."/>
            <person name="Partina I.V."/>
            <person name="Malakhova M.V."/>
            <person name="Ilina E.N."/>
            <person name="Kostryukova E.S."/>
            <person name="Sidorenko S.V."/>
        </authorList>
    </citation>
    <scope>NUCLEOTIDE SEQUENCE</scope>
    <source>
        <strain evidence="1">565</strain>
        <plasmid evidence="1">PKPCAPSS</plasmid>
    </source>
</reference>
<geneLocation type="plasmid" evidence="1">
    <name>PKPCAPSS</name>
</geneLocation>
<keyword evidence="1" id="KW-0614">Plasmid</keyword>
<name>A0A0C4Y291_KLEPN</name>
<dbReference type="AlphaFoldDB" id="A0A0C4Y291"/>
<evidence type="ECO:0000313" key="1">
    <source>
        <dbReference type="EMBL" id="AJF79776.1"/>
    </source>
</evidence>
<protein>
    <submittedName>
        <fullName evidence="1">Uncharacterized protein</fullName>
    </submittedName>
</protein>
<sequence>MIIQEEHNIDFFKNQMPNKPYCTNNLDQGLSIRNKAKALEMLYLQANQPAIQTCLLFDLDKKNSFYTFEQVGLPIPHFITKTPKTGRCHYGYMLKAGVCKTQQARLKPLK</sequence>
<dbReference type="Pfam" id="PF03090">
    <property type="entry name" value="Replicase"/>
    <property type="match status" value="1"/>
</dbReference>